<dbReference type="InterPro" id="IPR005151">
    <property type="entry name" value="Tail-specific_protease"/>
</dbReference>
<dbReference type="Gene3D" id="3.90.226.10">
    <property type="entry name" value="2-enoyl-CoA Hydratase, Chain A, domain 1"/>
    <property type="match status" value="1"/>
</dbReference>
<feature type="chain" id="PRO_5039446807" evidence="6">
    <location>
        <begin position="24"/>
        <end position="531"/>
    </location>
</feature>
<dbReference type="SUPFAM" id="SSF50156">
    <property type="entry name" value="PDZ domain-like"/>
    <property type="match status" value="1"/>
</dbReference>
<keyword evidence="6" id="KW-0732">Signal</keyword>
<evidence type="ECO:0000256" key="6">
    <source>
        <dbReference type="SAM" id="SignalP"/>
    </source>
</evidence>
<organism evidence="8 9">
    <name type="scientific">Candidatus Odoribacter faecigallinarum</name>
    <dbReference type="NCBI Taxonomy" id="2838706"/>
    <lineage>
        <taxon>Bacteria</taxon>
        <taxon>Pseudomonadati</taxon>
        <taxon>Bacteroidota</taxon>
        <taxon>Bacteroidia</taxon>
        <taxon>Bacteroidales</taxon>
        <taxon>Odoribacteraceae</taxon>
        <taxon>Odoribacter</taxon>
    </lineage>
</organism>
<keyword evidence="4 5" id="KW-0720">Serine protease</keyword>
<protein>
    <submittedName>
        <fullName evidence="8">S41 family peptidase</fullName>
    </submittedName>
</protein>
<dbReference type="SMART" id="SM00228">
    <property type="entry name" value="PDZ"/>
    <property type="match status" value="1"/>
</dbReference>
<dbReference type="GO" id="GO:0006508">
    <property type="term" value="P:proteolysis"/>
    <property type="evidence" value="ECO:0007669"/>
    <property type="project" value="UniProtKB-KW"/>
</dbReference>
<dbReference type="NCBIfam" id="TIGR00225">
    <property type="entry name" value="prc"/>
    <property type="match status" value="1"/>
</dbReference>
<feature type="signal peptide" evidence="6">
    <location>
        <begin position="1"/>
        <end position="23"/>
    </location>
</feature>
<dbReference type="PROSITE" id="PS50106">
    <property type="entry name" value="PDZ"/>
    <property type="match status" value="1"/>
</dbReference>
<dbReference type="InterPro" id="IPR036034">
    <property type="entry name" value="PDZ_sf"/>
</dbReference>
<dbReference type="GO" id="GO:0008236">
    <property type="term" value="F:serine-type peptidase activity"/>
    <property type="evidence" value="ECO:0007669"/>
    <property type="project" value="UniProtKB-KW"/>
</dbReference>
<evidence type="ECO:0000256" key="2">
    <source>
        <dbReference type="ARBA" id="ARBA00022670"/>
    </source>
</evidence>
<gene>
    <name evidence="8" type="ORF">H9863_06530</name>
</gene>
<comment type="caution">
    <text evidence="8">The sequence shown here is derived from an EMBL/GenBank/DDBJ whole genome shotgun (WGS) entry which is preliminary data.</text>
</comment>
<sequence>MKRNFLILGLILLFSGLVCQVEAQHNINQVRAQSVKYQRLMALIDAFYVDTVNLERLTEDAIVQVLADLDPHSVYITAEDVEAMNEPLEGGFYGIGIQFAVLRDTLVVQDVVAGGPSEKVGLRAGDRIVAVEGENIAGKKMTYVDVHRYLKGEKGTVVNITVLRGTDRLDFRIVRDKIPLYSVDAAYMLDGTTGYVKVSRFAATTIEEFEAALKKLKGQGMQDLILDLQGNGGGYMGAALGLCDNFLKSLNLIVYTDGLASGRRDEFATAAGLFEDGRLVVLIDGNSASASEIVSGAVQDWDRGVIVGRRSFGKGLVQRQYPLTDGSMIRLTVAHYYTPSGRCIQKPYDKGGLEYEAEYFKRYTTGELLSADSIVVNDSLKYFTKVKKRVVYGGGGIIPDVFVPLDTSVNYLYFNRLIAKNVIGDYVNDYIDKHRTDLQKAYPDFASFNRDFVVTDGMIEDIVDAGVKAGVEKNEELLMPILPSMRLQLKALIARDLWDMNEMYQILNEENDELKKGVEILKDGTYDRILN</sequence>
<dbReference type="GO" id="GO:0030288">
    <property type="term" value="C:outer membrane-bounded periplasmic space"/>
    <property type="evidence" value="ECO:0007669"/>
    <property type="project" value="TreeGrafter"/>
</dbReference>
<dbReference type="InterPro" id="IPR004447">
    <property type="entry name" value="Peptidase_S41A"/>
</dbReference>
<feature type="domain" description="PDZ" evidence="7">
    <location>
        <begin position="80"/>
        <end position="157"/>
    </location>
</feature>
<reference evidence="8" key="2">
    <citation type="submission" date="2021-04" db="EMBL/GenBank/DDBJ databases">
        <authorList>
            <person name="Gilroy R."/>
        </authorList>
    </citation>
    <scope>NUCLEOTIDE SEQUENCE</scope>
    <source>
        <strain evidence="8">23274</strain>
    </source>
</reference>
<accession>A0A9D1V0A7</accession>
<comment type="similarity">
    <text evidence="1 5">Belongs to the peptidase S41A family.</text>
</comment>
<evidence type="ECO:0000313" key="8">
    <source>
        <dbReference type="EMBL" id="HIX03756.1"/>
    </source>
</evidence>
<reference evidence="8" key="1">
    <citation type="journal article" date="2021" name="PeerJ">
        <title>Extensive microbial diversity within the chicken gut microbiome revealed by metagenomics and culture.</title>
        <authorList>
            <person name="Gilroy R."/>
            <person name="Ravi A."/>
            <person name="Getino M."/>
            <person name="Pursley I."/>
            <person name="Horton D.L."/>
            <person name="Alikhan N.F."/>
            <person name="Baker D."/>
            <person name="Gharbi K."/>
            <person name="Hall N."/>
            <person name="Watson M."/>
            <person name="Adriaenssens E.M."/>
            <person name="Foster-Nyarko E."/>
            <person name="Jarju S."/>
            <person name="Secka A."/>
            <person name="Antonio M."/>
            <person name="Oren A."/>
            <person name="Chaudhuri R.R."/>
            <person name="La Ragione R."/>
            <person name="Hildebrand F."/>
            <person name="Pallen M.J."/>
        </authorList>
    </citation>
    <scope>NUCLEOTIDE SEQUENCE</scope>
    <source>
        <strain evidence="8">23274</strain>
    </source>
</reference>
<dbReference type="Pfam" id="PF17820">
    <property type="entry name" value="PDZ_6"/>
    <property type="match status" value="1"/>
</dbReference>
<dbReference type="SMART" id="SM00245">
    <property type="entry name" value="TSPc"/>
    <property type="match status" value="1"/>
</dbReference>
<evidence type="ECO:0000256" key="3">
    <source>
        <dbReference type="ARBA" id="ARBA00022801"/>
    </source>
</evidence>
<dbReference type="InterPro" id="IPR029045">
    <property type="entry name" value="ClpP/crotonase-like_dom_sf"/>
</dbReference>
<dbReference type="CDD" id="cd06782">
    <property type="entry name" value="cpPDZ_CPP-like"/>
    <property type="match status" value="1"/>
</dbReference>
<dbReference type="Gene3D" id="3.30.750.44">
    <property type="match status" value="1"/>
</dbReference>
<dbReference type="GO" id="GO:0004175">
    <property type="term" value="F:endopeptidase activity"/>
    <property type="evidence" value="ECO:0007669"/>
    <property type="project" value="TreeGrafter"/>
</dbReference>
<dbReference type="Pfam" id="PF03572">
    <property type="entry name" value="Peptidase_S41"/>
    <property type="match status" value="1"/>
</dbReference>
<dbReference type="PANTHER" id="PTHR32060:SF30">
    <property type="entry name" value="CARBOXY-TERMINAL PROCESSING PROTEASE CTPA"/>
    <property type="match status" value="1"/>
</dbReference>
<dbReference type="AlphaFoldDB" id="A0A9D1V0A7"/>
<dbReference type="InterPro" id="IPR001478">
    <property type="entry name" value="PDZ"/>
</dbReference>
<dbReference type="GO" id="GO:0007165">
    <property type="term" value="P:signal transduction"/>
    <property type="evidence" value="ECO:0007669"/>
    <property type="project" value="TreeGrafter"/>
</dbReference>
<evidence type="ECO:0000259" key="7">
    <source>
        <dbReference type="PROSITE" id="PS50106"/>
    </source>
</evidence>
<evidence type="ECO:0000256" key="5">
    <source>
        <dbReference type="RuleBase" id="RU004404"/>
    </source>
</evidence>
<evidence type="ECO:0000256" key="4">
    <source>
        <dbReference type="ARBA" id="ARBA00022825"/>
    </source>
</evidence>
<dbReference type="Proteomes" id="UP000824202">
    <property type="component" value="Unassembled WGS sequence"/>
</dbReference>
<proteinExistence type="inferred from homology"/>
<evidence type="ECO:0000256" key="1">
    <source>
        <dbReference type="ARBA" id="ARBA00009179"/>
    </source>
</evidence>
<evidence type="ECO:0000313" key="9">
    <source>
        <dbReference type="Proteomes" id="UP000824202"/>
    </source>
</evidence>
<dbReference type="EMBL" id="DXFT01000125">
    <property type="protein sequence ID" value="HIX03756.1"/>
    <property type="molecule type" value="Genomic_DNA"/>
</dbReference>
<keyword evidence="3 5" id="KW-0378">Hydrolase</keyword>
<keyword evidence="2 5" id="KW-0645">Protease</keyword>
<dbReference type="InterPro" id="IPR041489">
    <property type="entry name" value="PDZ_6"/>
</dbReference>
<name>A0A9D1V0A7_9BACT</name>
<dbReference type="Gene3D" id="2.30.42.10">
    <property type="match status" value="1"/>
</dbReference>
<dbReference type="CDD" id="cd07560">
    <property type="entry name" value="Peptidase_S41_CPP"/>
    <property type="match status" value="1"/>
</dbReference>
<dbReference type="SUPFAM" id="SSF52096">
    <property type="entry name" value="ClpP/crotonase"/>
    <property type="match status" value="1"/>
</dbReference>
<dbReference type="PANTHER" id="PTHR32060">
    <property type="entry name" value="TAIL-SPECIFIC PROTEASE"/>
    <property type="match status" value="1"/>
</dbReference>